<sequence>MIRSERVRPTPRGLAASLLAVAAASALLFVASPADAHGFTSTVYAEATDTTPANPTDVHVELDLEYDLLVVSAAENEHDDAFFEQGMDLFETGREAEALADHADTVLAYVTERFTVAEGGAACEPTQQGDTTVHERDGVPYALLALDYDCPEASGSEASGSEATEDASEHTVRSALFPDDEGYVTGTETILEYDLDGQAGSAALDAGHPEFSTGQAWTDRFAEFFVLGAEHLLTGIDHILFLLALIVGSRRLRDVVLAATSFTIAHSITFLLAAVGLVAVPAAIVEPIIALSIAIVAAWYLWRLWQQRGNALAQPAKPTARLGLDRADWTRLAVVFGFGLVHGLGFAGALGIDEPWSWTLLGSLLVFNVGIEAVQLGIIALVFPALLALRSKAPRTGMWAGAAIAAGVAVMGLVWFVQRVLGIE</sequence>
<keyword evidence="4" id="KW-1185">Reference proteome</keyword>
<keyword evidence="1" id="KW-1133">Transmembrane helix</keyword>
<name>A0A4P6FDJ8_9MICO</name>
<evidence type="ECO:0000313" key="3">
    <source>
        <dbReference type="EMBL" id="QAY72429.1"/>
    </source>
</evidence>
<dbReference type="InterPro" id="IPR032809">
    <property type="entry name" value="Put_HupE_UreJ"/>
</dbReference>
<keyword evidence="1" id="KW-0472">Membrane</keyword>
<feature type="transmembrane region" description="Helical" evidence="1">
    <location>
        <begin position="255"/>
        <end position="278"/>
    </location>
</feature>
<feature type="transmembrane region" description="Helical" evidence="1">
    <location>
        <begin position="364"/>
        <end position="389"/>
    </location>
</feature>
<feature type="transmembrane region" description="Helical" evidence="1">
    <location>
        <begin position="396"/>
        <end position="417"/>
    </location>
</feature>
<organism evidence="3 4">
    <name type="scientific">Agromyces protaetiae</name>
    <dbReference type="NCBI Taxonomy" id="2509455"/>
    <lineage>
        <taxon>Bacteria</taxon>
        <taxon>Bacillati</taxon>
        <taxon>Actinomycetota</taxon>
        <taxon>Actinomycetes</taxon>
        <taxon>Micrococcales</taxon>
        <taxon>Microbacteriaceae</taxon>
        <taxon>Agromyces</taxon>
    </lineage>
</organism>
<feature type="transmembrane region" description="Helical" evidence="1">
    <location>
        <begin position="224"/>
        <end position="248"/>
    </location>
</feature>
<feature type="chain" id="PRO_5020743073" evidence="2">
    <location>
        <begin position="37"/>
        <end position="424"/>
    </location>
</feature>
<keyword evidence="2" id="KW-0732">Signal</keyword>
<evidence type="ECO:0000256" key="2">
    <source>
        <dbReference type="SAM" id="SignalP"/>
    </source>
</evidence>
<dbReference type="KEGG" id="agf:ET445_02805"/>
<dbReference type="Pfam" id="PF13795">
    <property type="entry name" value="HupE_UreJ_2"/>
    <property type="match status" value="1"/>
</dbReference>
<feature type="signal peptide" evidence="2">
    <location>
        <begin position="1"/>
        <end position="36"/>
    </location>
</feature>
<dbReference type="Proteomes" id="UP000291259">
    <property type="component" value="Chromosome"/>
</dbReference>
<evidence type="ECO:0000313" key="4">
    <source>
        <dbReference type="Proteomes" id="UP000291259"/>
    </source>
</evidence>
<evidence type="ECO:0000256" key="1">
    <source>
        <dbReference type="SAM" id="Phobius"/>
    </source>
</evidence>
<dbReference type="AlphaFoldDB" id="A0A4P6FDJ8"/>
<dbReference type="OrthoDB" id="9808870at2"/>
<proteinExistence type="predicted"/>
<reference evidence="3 4" key="1">
    <citation type="submission" date="2019-01" db="EMBL/GenBank/DDBJ databases">
        <title>Genome sequencing of strain FW100M-8.</title>
        <authorList>
            <person name="Heo J."/>
            <person name="Kim S.-J."/>
            <person name="Kim J.-S."/>
            <person name="Hong S.-B."/>
            <person name="Kwon S.-W."/>
        </authorList>
    </citation>
    <scope>NUCLEOTIDE SEQUENCE [LARGE SCALE GENOMIC DNA]</scope>
    <source>
        <strain evidence="3 4">FW100M-8</strain>
    </source>
</reference>
<dbReference type="EMBL" id="CP035491">
    <property type="protein sequence ID" value="QAY72429.1"/>
    <property type="molecule type" value="Genomic_DNA"/>
</dbReference>
<dbReference type="RefSeq" id="WP_129188644.1">
    <property type="nucleotide sequence ID" value="NZ_CP035491.1"/>
</dbReference>
<feature type="transmembrane region" description="Helical" evidence="1">
    <location>
        <begin position="284"/>
        <end position="302"/>
    </location>
</feature>
<keyword evidence="1" id="KW-0812">Transmembrane</keyword>
<accession>A0A4P6FDJ8</accession>
<protein>
    <submittedName>
        <fullName evidence="3">HupE/UreJ family protein</fullName>
    </submittedName>
</protein>
<gene>
    <name evidence="3" type="ORF">ET445_02805</name>
</gene>
<feature type="transmembrane region" description="Helical" evidence="1">
    <location>
        <begin position="332"/>
        <end position="352"/>
    </location>
</feature>